<dbReference type="Proteomes" id="UP001321749">
    <property type="component" value="Unassembled WGS sequence"/>
</dbReference>
<gene>
    <name evidence="2" type="ORF">QBC42DRAFT_273909</name>
</gene>
<organism evidence="2 3">
    <name type="scientific">Cladorrhinum samala</name>
    <dbReference type="NCBI Taxonomy" id="585594"/>
    <lineage>
        <taxon>Eukaryota</taxon>
        <taxon>Fungi</taxon>
        <taxon>Dikarya</taxon>
        <taxon>Ascomycota</taxon>
        <taxon>Pezizomycotina</taxon>
        <taxon>Sordariomycetes</taxon>
        <taxon>Sordariomycetidae</taxon>
        <taxon>Sordariales</taxon>
        <taxon>Podosporaceae</taxon>
        <taxon>Cladorrhinum</taxon>
    </lineage>
</organism>
<proteinExistence type="predicted"/>
<keyword evidence="2" id="KW-0378">Hydrolase</keyword>
<dbReference type="GO" id="GO:0016787">
    <property type="term" value="F:hydrolase activity"/>
    <property type="evidence" value="ECO:0007669"/>
    <property type="project" value="UniProtKB-KW"/>
</dbReference>
<feature type="domain" description="AB hydrolase-1" evidence="1">
    <location>
        <begin position="35"/>
        <end position="303"/>
    </location>
</feature>
<sequence length="319" mass="35882">MADQHQLSFSANDGTHLSYQSSLAPNTTSPPPKTLIILLHGFSGSSSYFTRNFVPLTQDGSNWVVAPDMRGHGASAHTRGGYHVARLASDLRDLLSHLSAAFQTPLAELKIVPVGCSIGAAILWTYIELFGDSEFAGFIFVDQAPLQDRSRFDGWDETKAHRGCYDEKTTLAAQEAWISRPEQTYKGLVEECLGYRYKPDPERDQMTEEQAKKDEEFFTAISRQCDARWLARLLSDHTRYDHREACEAIAKPTLVMAGRRSGCFSLEGLGETVERIKRGNPGLEGKAKMSVFESGHWLFYEEPQRFHKEVLDFVHEMAK</sequence>
<dbReference type="PANTHER" id="PTHR43798:SF33">
    <property type="entry name" value="HYDROLASE, PUTATIVE (AFU_ORTHOLOGUE AFUA_2G14860)-RELATED"/>
    <property type="match status" value="1"/>
</dbReference>
<dbReference type="Pfam" id="PF00561">
    <property type="entry name" value="Abhydrolase_1"/>
    <property type="match status" value="1"/>
</dbReference>
<dbReference type="InterPro" id="IPR000073">
    <property type="entry name" value="AB_hydrolase_1"/>
</dbReference>
<dbReference type="InterPro" id="IPR000639">
    <property type="entry name" value="Epox_hydrolase-like"/>
</dbReference>
<comment type="caution">
    <text evidence="2">The sequence shown here is derived from an EMBL/GenBank/DDBJ whole genome shotgun (WGS) entry which is preliminary data.</text>
</comment>
<dbReference type="EMBL" id="MU865030">
    <property type="protein sequence ID" value="KAK4459692.1"/>
    <property type="molecule type" value="Genomic_DNA"/>
</dbReference>
<dbReference type="PRINTS" id="PR00412">
    <property type="entry name" value="EPOXHYDRLASE"/>
</dbReference>
<dbReference type="InterPro" id="IPR050266">
    <property type="entry name" value="AB_hydrolase_sf"/>
</dbReference>
<name>A0AAV9HFQ6_9PEZI</name>
<dbReference type="Gene3D" id="3.40.50.1820">
    <property type="entry name" value="alpha/beta hydrolase"/>
    <property type="match status" value="1"/>
</dbReference>
<dbReference type="AlphaFoldDB" id="A0AAV9HFQ6"/>
<evidence type="ECO:0000313" key="2">
    <source>
        <dbReference type="EMBL" id="KAK4459692.1"/>
    </source>
</evidence>
<reference evidence="2" key="1">
    <citation type="journal article" date="2023" name="Mol. Phylogenet. Evol.">
        <title>Genome-scale phylogeny and comparative genomics of the fungal order Sordariales.</title>
        <authorList>
            <person name="Hensen N."/>
            <person name="Bonometti L."/>
            <person name="Westerberg I."/>
            <person name="Brannstrom I.O."/>
            <person name="Guillou S."/>
            <person name="Cros-Aarteil S."/>
            <person name="Calhoun S."/>
            <person name="Haridas S."/>
            <person name="Kuo A."/>
            <person name="Mondo S."/>
            <person name="Pangilinan J."/>
            <person name="Riley R."/>
            <person name="LaButti K."/>
            <person name="Andreopoulos B."/>
            <person name="Lipzen A."/>
            <person name="Chen C."/>
            <person name="Yan M."/>
            <person name="Daum C."/>
            <person name="Ng V."/>
            <person name="Clum A."/>
            <person name="Steindorff A."/>
            <person name="Ohm R.A."/>
            <person name="Martin F."/>
            <person name="Silar P."/>
            <person name="Natvig D.O."/>
            <person name="Lalanne C."/>
            <person name="Gautier V."/>
            <person name="Ament-Velasquez S.L."/>
            <person name="Kruys A."/>
            <person name="Hutchinson M.I."/>
            <person name="Powell A.J."/>
            <person name="Barry K."/>
            <person name="Miller A.N."/>
            <person name="Grigoriev I.V."/>
            <person name="Debuchy R."/>
            <person name="Gladieux P."/>
            <person name="Hiltunen Thoren M."/>
            <person name="Johannesson H."/>
        </authorList>
    </citation>
    <scope>NUCLEOTIDE SEQUENCE</scope>
    <source>
        <strain evidence="2">PSN324</strain>
    </source>
</reference>
<evidence type="ECO:0000313" key="3">
    <source>
        <dbReference type="Proteomes" id="UP001321749"/>
    </source>
</evidence>
<reference evidence="2" key="2">
    <citation type="submission" date="2023-06" db="EMBL/GenBank/DDBJ databases">
        <authorList>
            <consortium name="Lawrence Berkeley National Laboratory"/>
            <person name="Mondo S.J."/>
            <person name="Hensen N."/>
            <person name="Bonometti L."/>
            <person name="Westerberg I."/>
            <person name="Brannstrom I.O."/>
            <person name="Guillou S."/>
            <person name="Cros-Aarteil S."/>
            <person name="Calhoun S."/>
            <person name="Haridas S."/>
            <person name="Kuo A."/>
            <person name="Pangilinan J."/>
            <person name="Riley R."/>
            <person name="Labutti K."/>
            <person name="Andreopoulos B."/>
            <person name="Lipzen A."/>
            <person name="Chen C."/>
            <person name="Yanf M."/>
            <person name="Daum C."/>
            <person name="Ng V."/>
            <person name="Clum A."/>
            <person name="Steindorff A."/>
            <person name="Ohm R."/>
            <person name="Martin F."/>
            <person name="Silar P."/>
            <person name="Natvig D."/>
            <person name="Lalanne C."/>
            <person name="Gautier V."/>
            <person name="Ament-Velasquez S.L."/>
            <person name="Kruys A."/>
            <person name="Hutchinson M.I."/>
            <person name="Powell A.J."/>
            <person name="Barry K."/>
            <person name="Miller A.N."/>
            <person name="Grigoriev I.V."/>
            <person name="Debuchy R."/>
            <person name="Gladieux P."/>
            <person name="Thoren M.H."/>
            <person name="Johannesson H."/>
        </authorList>
    </citation>
    <scope>NUCLEOTIDE SEQUENCE</scope>
    <source>
        <strain evidence="2">PSN324</strain>
    </source>
</reference>
<dbReference type="GO" id="GO:0016020">
    <property type="term" value="C:membrane"/>
    <property type="evidence" value="ECO:0007669"/>
    <property type="project" value="TreeGrafter"/>
</dbReference>
<dbReference type="PANTHER" id="PTHR43798">
    <property type="entry name" value="MONOACYLGLYCEROL LIPASE"/>
    <property type="match status" value="1"/>
</dbReference>
<evidence type="ECO:0000259" key="1">
    <source>
        <dbReference type="Pfam" id="PF00561"/>
    </source>
</evidence>
<accession>A0AAV9HFQ6</accession>
<keyword evidence="3" id="KW-1185">Reference proteome</keyword>
<protein>
    <submittedName>
        <fullName evidence="2">AB hydrolase superfamily protein YdjP</fullName>
    </submittedName>
</protein>
<dbReference type="InterPro" id="IPR029058">
    <property type="entry name" value="AB_hydrolase_fold"/>
</dbReference>
<dbReference type="SUPFAM" id="SSF53474">
    <property type="entry name" value="alpha/beta-Hydrolases"/>
    <property type="match status" value="1"/>
</dbReference>